<evidence type="ECO:0000313" key="5">
    <source>
        <dbReference type="EMBL" id="PLS07100.1"/>
    </source>
</evidence>
<proteinExistence type="predicted"/>
<dbReference type="GO" id="GO:0005975">
    <property type="term" value="P:carbohydrate metabolic process"/>
    <property type="evidence" value="ECO:0007669"/>
    <property type="project" value="InterPro"/>
</dbReference>
<keyword evidence="1" id="KW-0479">Metal-binding</keyword>
<keyword evidence="3" id="KW-0732">Signal</keyword>
<dbReference type="RefSeq" id="WP_101646841.1">
    <property type="nucleotide sequence ID" value="NZ_PGVE01000028.1"/>
</dbReference>
<evidence type="ECO:0000259" key="4">
    <source>
        <dbReference type="PROSITE" id="PS51677"/>
    </source>
</evidence>
<dbReference type="Gene3D" id="3.20.20.370">
    <property type="entry name" value="Glycoside hydrolase/deacetylase"/>
    <property type="match status" value="1"/>
</dbReference>
<keyword evidence="6" id="KW-1185">Reference proteome</keyword>
<feature type="signal peptide" evidence="3">
    <location>
        <begin position="1"/>
        <end position="23"/>
    </location>
</feature>
<evidence type="ECO:0000313" key="6">
    <source>
        <dbReference type="Proteomes" id="UP000234950"/>
    </source>
</evidence>
<keyword evidence="2" id="KW-0378">Hydrolase</keyword>
<dbReference type="Proteomes" id="UP000234950">
    <property type="component" value="Unassembled WGS sequence"/>
</dbReference>
<name>A0A2N5HNK6_9BACI</name>
<dbReference type="AlphaFoldDB" id="A0A2N5HNK6"/>
<dbReference type="GO" id="GO:0016810">
    <property type="term" value="F:hydrolase activity, acting on carbon-nitrogen (but not peptide) bonds"/>
    <property type="evidence" value="ECO:0007669"/>
    <property type="project" value="InterPro"/>
</dbReference>
<dbReference type="InterPro" id="IPR050248">
    <property type="entry name" value="Polysacc_deacetylase_ArnD"/>
</dbReference>
<evidence type="ECO:0000256" key="2">
    <source>
        <dbReference type="ARBA" id="ARBA00022801"/>
    </source>
</evidence>
<feature type="domain" description="NodB homology" evidence="4">
    <location>
        <begin position="46"/>
        <end position="232"/>
    </location>
</feature>
<comment type="caution">
    <text evidence="5">The sequence shown here is derived from an EMBL/GenBank/DDBJ whole genome shotgun (WGS) entry which is preliminary data.</text>
</comment>
<feature type="chain" id="PRO_5014917778" evidence="3">
    <location>
        <begin position="24"/>
        <end position="266"/>
    </location>
</feature>
<dbReference type="PROSITE" id="PS51677">
    <property type="entry name" value="NODB"/>
    <property type="match status" value="1"/>
</dbReference>
<dbReference type="PANTHER" id="PTHR10587:SF133">
    <property type="entry name" value="CHITIN DEACETYLASE 1-RELATED"/>
    <property type="match status" value="1"/>
</dbReference>
<evidence type="ECO:0000256" key="3">
    <source>
        <dbReference type="SAM" id="SignalP"/>
    </source>
</evidence>
<dbReference type="GO" id="GO:0046872">
    <property type="term" value="F:metal ion binding"/>
    <property type="evidence" value="ECO:0007669"/>
    <property type="project" value="UniProtKB-KW"/>
</dbReference>
<dbReference type="Pfam" id="PF01522">
    <property type="entry name" value="Polysacc_deac_1"/>
    <property type="match status" value="1"/>
</dbReference>
<sequence>MRRSIVCALLFILAFTFQSQASAATKSREEYEKTGHVFWDIQTNDKLVAITFDDGPHPIFTPEILDILSKYHAKATFFVAGNKVVRFPEVLKREVKEGHEIANHTFHHIYGHHISSSKLTSELEETDKVIKIFTGIKPSLYRPVGGVYNDVVIQTAIKNRKEVVLWSWDQDSRDWTDPPASQICSTITKGIKPGNIILFHDWHGSEFTNKCSTVKALDTILNYLHKNGYKSVTVSELLYHSSKLIPQPLDIYPVKKRTSPIDIIQQ</sequence>
<dbReference type="SUPFAM" id="SSF88713">
    <property type="entry name" value="Glycoside hydrolase/deacetylase"/>
    <property type="match status" value="1"/>
</dbReference>
<protein>
    <submittedName>
        <fullName evidence="5">Chitooligosaccharide deacetylase</fullName>
    </submittedName>
</protein>
<dbReference type="PANTHER" id="PTHR10587">
    <property type="entry name" value="GLYCOSYL TRANSFERASE-RELATED"/>
    <property type="match status" value="1"/>
</dbReference>
<evidence type="ECO:0000256" key="1">
    <source>
        <dbReference type="ARBA" id="ARBA00022723"/>
    </source>
</evidence>
<organism evidence="5 6">
    <name type="scientific">Neobacillus cucumis</name>
    <dbReference type="NCBI Taxonomy" id="1740721"/>
    <lineage>
        <taxon>Bacteria</taxon>
        <taxon>Bacillati</taxon>
        <taxon>Bacillota</taxon>
        <taxon>Bacilli</taxon>
        <taxon>Bacillales</taxon>
        <taxon>Bacillaceae</taxon>
        <taxon>Neobacillus</taxon>
    </lineage>
</organism>
<gene>
    <name evidence="5" type="ORF">CVD27_05310</name>
</gene>
<dbReference type="EMBL" id="PGVE01000028">
    <property type="protein sequence ID" value="PLS07100.1"/>
    <property type="molecule type" value="Genomic_DNA"/>
</dbReference>
<dbReference type="OrthoDB" id="9812065at2"/>
<reference evidence="5 6" key="1">
    <citation type="submission" date="2017-11" db="EMBL/GenBank/DDBJ databases">
        <title>Comparitive Functional Genomics of Dry Heat Resistant strains isolated from the Viking Spacecraft.</title>
        <authorList>
            <person name="Seuylemezian A."/>
            <person name="Cooper K."/>
            <person name="Vaishampayan P."/>
        </authorList>
    </citation>
    <scope>NUCLEOTIDE SEQUENCE [LARGE SCALE GENOMIC DNA]</scope>
    <source>
        <strain evidence="5 6">V32-6</strain>
    </source>
</reference>
<dbReference type="InterPro" id="IPR011330">
    <property type="entry name" value="Glyco_hydro/deAcase_b/a-brl"/>
</dbReference>
<dbReference type="InterPro" id="IPR002509">
    <property type="entry name" value="NODB_dom"/>
</dbReference>
<dbReference type="GO" id="GO:0016020">
    <property type="term" value="C:membrane"/>
    <property type="evidence" value="ECO:0007669"/>
    <property type="project" value="TreeGrafter"/>
</dbReference>
<dbReference type="CDD" id="cd10917">
    <property type="entry name" value="CE4_NodB_like_6s_7s"/>
    <property type="match status" value="1"/>
</dbReference>
<accession>A0A2N5HNK6</accession>